<comment type="pathway">
    <text evidence="7">Amino-acid degradation; L-histidine degradation into L-glutamate; N-formimidoyl-L-glutamate from L-histidine: step 3/3.</text>
</comment>
<dbReference type="InterPro" id="IPR006680">
    <property type="entry name" value="Amidohydro-rel"/>
</dbReference>
<feature type="binding site" evidence="7">
    <location>
        <position position="85"/>
    </location>
    <ligand>
        <name>Zn(2+)</name>
        <dbReference type="ChEBI" id="CHEBI:29105"/>
    </ligand>
</feature>
<dbReference type="InterPro" id="IPR011059">
    <property type="entry name" value="Metal-dep_hydrolase_composite"/>
</dbReference>
<dbReference type="PANTHER" id="PTHR42752">
    <property type="entry name" value="IMIDAZOLONEPROPIONASE"/>
    <property type="match status" value="1"/>
</dbReference>
<evidence type="ECO:0000256" key="4">
    <source>
        <dbReference type="ARBA" id="ARBA00022808"/>
    </source>
</evidence>
<feature type="binding site" evidence="7">
    <location>
        <position position="83"/>
    </location>
    <ligand>
        <name>Fe(3+)</name>
        <dbReference type="ChEBI" id="CHEBI:29034"/>
    </ligand>
</feature>
<dbReference type="Gene3D" id="3.20.20.140">
    <property type="entry name" value="Metal-dependent hydrolases"/>
    <property type="match status" value="1"/>
</dbReference>
<dbReference type="Pfam" id="PF01979">
    <property type="entry name" value="Amidohydro_1"/>
    <property type="match status" value="1"/>
</dbReference>
<keyword evidence="3 7" id="KW-0378">Hydrolase</keyword>
<evidence type="ECO:0000256" key="5">
    <source>
        <dbReference type="ARBA" id="ARBA00022833"/>
    </source>
</evidence>
<dbReference type="Gene3D" id="2.30.40.10">
    <property type="entry name" value="Urease, subunit C, domain 1"/>
    <property type="match status" value="1"/>
</dbReference>
<feature type="binding site" evidence="7">
    <location>
        <position position="188"/>
    </location>
    <ligand>
        <name>4-imidazolone-5-propanoate</name>
        <dbReference type="ChEBI" id="CHEBI:77893"/>
    </ligand>
</feature>
<feature type="binding site" evidence="7">
    <location>
        <position position="328"/>
    </location>
    <ligand>
        <name>Fe(3+)</name>
        <dbReference type="ChEBI" id="CHEBI:29034"/>
    </ligand>
</feature>
<comment type="cofactor">
    <cofactor evidence="7">
        <name>Zn(2+)</name>
        <dbReference type="ChEBI" id="CHEBI:29105"/>
    </cofactor>
    <cofactor evidence="7">
        <name>Fe(3+)</name>
        <dbReference type="ChEBI" id="CHEBI:29034"/>
    </cofactor>
    <text evidence="7">Binds 1 zinc or iron ion per subunit.</text>
</comment>
<comment type="function">
    <text evidence="7">Catalyzes the hydrolytic cleavage of the carbon-nitrogen bond in imidazolone-5-propanoate to yield N-formimidoyl-L-glutamate. It is the third step in the universal histidine degradation pathway.</text>
</comment>
<feature type="binding site" evidence="7">
    <location>
        <position position="92"/>
    </location>
    <ligand>
        <name>4-imidazolone-5-propanoate</name>
        <dbReference type="ChEBI" id="CHEBI:77893"/>
    </ligand>
</feature>
<evidence type="ECO:0000256" key="1">
    <source>
        <dbReference type="ARBA" id="ARBA00012864"/>
    </source>
</evidence>
<feature type="binding site" evidence="7">
    <location>
        <position position="332"/>
    </location>
    <ligand>
        <name>N-formimidoyl-L-glutamate</name>
        <dbReference type="ChEBI" id="CHEBI:58928"/>
    </ligand>
</feature>
<keyword evidence="5 7" id="KW-0862">Zinc</keyword>
<comment type="caution">
    <text evidence="9">The sequence shown here is derived from an EMBL/GenBank/DDBJ whole genome shotgun (WGS) entry which is preliminary data.</text>
</comment>
<evidence type="ECO:0000256" key="6">
    <source>
        <dbReference type="ARBA" id="ARBA00023004"/>
    </source>
</evidence>
<evidence type="ECO:0000259" key="8">
    <source>
        <dbReference type="Pfam" id="PF01979"/>
    </source>
</evidence>
<evidence type="ECO:0000313" key="10">
    <source>
        <dbReference type="Proteomes" id="UP001620262"/>
    </source>
</evidence>
<feature type="binding site" evidence="7">
    <location>
        <position position="253"/>
    </location>
    <ligand>
        <name>Fe(3+)</name>
        <dbReference type="ChEBI" id="CHEBI:29034"/>
    </ligand>
</feature>
<name>A0ABW8KYY7_9GAMM</name>
<feature type="binding site" evidence="7">
    <location>
        <position position="85"/>
    </location>
    <ligand>
        <name>Fe(3+)</name>
        <dbReference type="ChEBI" id="CHEBI:29034"/>
    </ligand>
</feature>
<proteinExistence type="inferred from homology"/>
<dbReference type="InterPro" id="IPR005920">
    <property type="entry name" value="HutI"/>
</dbReference>
<dbReference type="HAMAP" id="MF_00372">
    <property type="entry name" value="HutI"/>
    <property type="match status" value="1"/>
</dbReference>
<evidence type="ECO:0000256" key="2">
    <source>
        <dbReference type="ARBA" id="ARBA00022723"/>
    </source>
</evidence>
<keyword evidence="7" id="KW-0963">Cytoplasm</keyword>
<organism evidence="9 10">
    <name type="scientific">Pseudoalteromonas rhizosphaerae</name>
    <dbReference type="NCBI Taxonomy" id="2518973"/>
    <lineage>
        <taxon>Bacteria</taxon>
        <taxon>Pseudomonadati</taxon>
        <taxon>Pseudomonadota</taxon>
        <taxon>Gammaproteobacteria</taxon>
        <taxon>Alteromonadales</taxon>
        <taxon>Pseudoalteromonadaceae</taxon>
        <taxon>Pseudoalteromonas</taxon>
    </lineage>
</organism>
<feature type="domain" description="Amidohydrolase-related" evidence="8">
    <location>
        <begin position="75"/>
        <end position="398"/>
    </location>
</feature>
<evidence type="ECO:0000313" key="9">
    <source>
        <dbReference type="EMBL" id="MFK3865006.1"/>
    </source>
</evidence>
<feature type="binding site" evidence="7">
    <location>
        <position position="256"/>
    </location>
    <ligand>
        <name>4-imidazolone-5-propanoate</name>
        <dbReference type="ChEBI" id="CHEBI:77893"/>
    </ligand>
</feature>
<dbReference type="GO" id="GO:0050480">
    <property type="term" value="F:imidazolonepropionase activity"/>
    <property type="evidence" value="ECO:0007669"/>
    <property type="project" value="UniProtKB-EC"/>
</dbReference>
<dbReference type="RefSeq" id="WP_182731683.1">
    <property type="nucleotide sequence ID" value="NZ_CAXYCB010000003.1"/>
</dbReference>
<keyword evidence="6 7" id="KW-0408">Iron</keyword>
<feature type="binding site" evidence="7">
    <location>
        <position position="328"/>
    </location>
    <ligand>
        <name>Zn(2+)</name>
        <dbReference type="ChEBI" id="CHEBI:29105"/>
    </ligand>
</feature>
<feature type="binding site" evidence="7">
    <location>
        <position position="155"/>
    </location>
    <ligand>
        <name>4-imidazolone-5-propanoate</name>
        <dbReference type="ChEBI" id="CHEBI:77893"/>
    </ligand>
</feature>
<dbReference type="EMBL" id="JBJDOT010000019">
    <property type="protein sequence ID" value="MFK3865006.1"/>
    <property type="molecule type" value="Genomic_DNA"/>
</dbReference>
<feature type="binding site" evidence="7">
    <location>
        <position position="333"/>
    </location>
    <ligand>
        <name>4-imidazolone-5-propanoate</name>
        <dbReference type="ChEBI" id="CHEBI:77893"/>
    </ligand>
</feature>
<dbReference type="PANTHER" id="PTHR42752:SF1">
    <property type="entry name" value="IMIDAZOLONEPROPIONASE-RELATED"/>
    <property type="match status" value="1"/>
</dbReference>
<comment type="subcellular location">
    <subcellularLocation>
        <location evidence="7">Cytoplasm</location>
    </subcellularLocation>
</comment>
<dbReference type="EC" id="3.5.2.7" evidence="1 7"/>
<dbReference type="CDD" id="cd01296">
    <property type="entry name" value="Imidazolone-5PH"/>
    <property type="match status" value="1"/>
</dbReference>
<comment type="similarity">
    <text evidence="7">Belongs to the metallo-dependent hydrolases superfamily. HutI family.</text>
</comment>
<evidence type="ECO:0000256" key="3">
    <source>
        <dbReference type="ARBA" id="ARBA00022801"/>
    </source>
</evidence>
<evidence type="ECO:0000256" key="7">
    <source>
        <dbReference type="HAMAP-Rule" id="MF_00372"/>
    </source>
</evidence>
<keyword evidence="10" id="KW-1185">Reference proteome</keyword>
<comment type="catalytic activity">
    <reaction evidence="7">
        <text>4-imidazolone-5-propanoate + H2O = N-formimidoyl-L-glutamate</text>
        <dbReference type="Rhea" id="RHEA:23660"/>
        <dbReference type="ChEBI" id="CHEBI:15377"/>
        <dbReference type="ChEBI" id="CHEBI:58928"/>
        <dbReference type="ChEBI" id="CHEBI:77893"/>
        <dbReference type="EC" id="3.5.2.7"/>
    </reaction>
</comment>
<keyword evidence="2 7" id="KW-0479">Metal-binding</keyword>
<feature type="binding site" evidence="7">
    <location>
        <position position="330"/>
    </location>
    <ligand>
        <name>N-formimidoyl-L-glutamate</name>
        <dbReference type="ChEBI" id="CHEBI:58928"/>
    </ligand>
</feature>
<dbReference type="Proteomes" id="UP001620262">
    <property type="component" value="Unassembled WGS sequence"/>
</dbReference>
<dbReference type="NCBIfam" id="TIGR01224">
    <property type="entry name" value="hutI"/>
    <property type="match status" value="1"/>
</dbReference>
<gene>
    <name evidence="7 9" type="primary">hutI</name>
    <name evidence="9" type="ORF">ACI2JU_14180</name>
</gene>
<keyword evidence="4 7" id="KW-0369">Histidine metabolism</keyword>
<accession>A0ABW8KYY7</accession>
<feature type="binding site" evidence="7">
    <location>
        <position position="253"/>
    </location>
    <ligand>
        <name>Zn(2+)</name>
        <dbReference type="ChEBI" id="CHEBI:29105"/>
    </ligand>
</feature>
<dbReference type="InterPro" id="IPR032466">
    <property type="entry name" value="Metal_Hydrolase"/>
</dbReference>
<dbReference type="SUPFAM" id="SSF51338">
    <property type="entry name" value="Composite domain of metallo-dependent hydrolases"/>
    <property type="match status" value="1"/>
</dbReference>
<protein>
    <recommendedName>
        <fullName evidence="1 7">Imidazolonepropionase</fullName>
        <ecNumber evidence="1 7">3.5.2.7</ecNumber>
    </recommendedName>
    <alternativeName>
        <fullName evidence="7">Imidazolone-5-propionate hydrolase</fullName>
    </alternativeName>
</protein>
<reference evidence="9 10" key="1">
    <citation type="submission" date="2024-11" db="EMBL/GenBank/DDBJ databases">
        <title>The Natural Products Discovery Center: Release of the First 8490 Sequenced Strains for Exploring Actinobacteria Biosynthetic Diversity.</title>
        <authorList>
            <person name="Kalkreuter E."/>
            <person name="Kautsar S.A."/>
            <person name="Yang D."/>
            <person name="Bader C.D."/>
            <person name="Teijaro C.N."/>
            <person name="Fluegel L."/>
            <person name="Davis C.M."/>
            <person name="Simpson J.R."/>
            <person name="Lauterbach L."/>
            <person name="Steele A.D."/>
            <person name="Gui C."/>
            <person name="Meng S."/>
            <person name="Li G."/>
            <person name="Viehrig K."/>
            <person name="Ye F."/>
            <person name="Su P."/>
            <person name="Kiefer A.F."/>
            <person name="Nichols A."/>
            <person name="Cepeda A.J."/>
            <person name="Yan W."/>
            <person name="Fan B."/>
            <person name="Jiang Y."/>
            <person name="Adhikari A."/>
            <person name="Zheng C.-J."/>
            <person name="Schuster L."/>
            <person name="Cowan T.M."/>
            <person name="Smanski M.J."/>
            <person name="Chevrette M.G."/>
            <person name="De Carvalho L.P.S."/>
            <person name="Shen B."/>
        </authorList>
    </citation>
    <scope>NUCLEOTIDE SEQUENCE [LARGE SCALE GENOMIC DNA]</scope>
    <source>
        <strain evidence="9 10">NPDC078403</strain>
    </source>
</reference>
<feature type="binding site" evidence="7">
    <location>
        <position position="155"/>
    </location>
    <ligand>
        <name>N-formimidoyl-L-glutamate</name>
        <dbReference type="ChEBI" id="CHEBI:58928"/>
    </ligand>
</feature>
<sequence>MTTITANDPANDWDLLITDANIATMDCSIAAPYGAIENAALAIRKGVIVWLGKQADLPKFDVLATPMLSAKGQWLTPGLIDCHTHLVFAGSRAEEFEQRLQGVSYEQIAAQGGGIASTVAATRAADHEALFVLAKDRLNALYAEGVSTVEIKSGYGLDCENEVKILEVARLLGENHPIDVKTTFLGAHALPLEYKGRSDEYIDLVCNEMLEQVVTANLADAVDVFCENVGFSNEQTRRVFNAAKKHNLPVKCHAEQLSNQQGAQLVAEFNGLSADHIEHLDEAGVKAMAAAGTVAVLLPGAFYFLRETKQPPIELLKQYQVPIAISTDFNPGTSPLCSLQLMMNMGCTLFRLTPEETLAGVTRNAAKALGLTDRGVLKVGMRADIAHWQISHPAQLSYQFGVNKLLNLWILGRLN</sequence>
<feature type="binding site" evidence="7">
    <location>
        <position position="83"/>
    </location>
    <ligand>
        <name>Zn(2+)</name>
        <dbReference type="ChEBI" id="CHEBI:29105"/>
    </ligand>
</feature>
<dbReference type="SUPFAM" id="SSF51556">
    <property type="entry name" value="Metallo-dependent hydrolases"/>
    <property type="match status" value="1"/>
</dbReference>